<reference evidence="3" key="1">
    <citation type="submission" date="2015-07" db="EMBL/GenBank/DDBJ databases">
        <title>Nocardia seriolae U-1 whole genome shotgun sequence.</title>
        <authorList>
            <person name="Imajoh M."/>
            <person name="Fukumoto Y."/>
            <person name="Sukeda M."/>
            <person name="Yamane J."/>
            <person name="Yamasaki K."/>
            <person name="Shimizu M."/>
            <person name="Ohnishi K."/>
            <person name="Oshima S."/>
        </authorList>
    </citation>
    <scope>NUCLEOTIDE SEQUENCE [LARGE SCALE GENOMIC DNA]</scope>
    <source>
        <strain evidence="3">U-1</strain>
    </source>
</reference>
<evidence type="ECO:0000313" key="2">
    <source>
        <dbReference type="EMBL" id="GAP28111.1"/>
    </source>
</evidence>
<sequence length="157" mass="17267">MEVMTRWLTDEEQTTWQSFIRMRQRLDAAIAAGLTRDGLSTSDYEVLVALSAAGGQLRAKELGAEICWDKSRLSKHLSRMAARGLVDRCQAVDDARGREVRLTGAGREALEAAAPNHVELVRRLFIDDMTAAEAAALRSLAKRVVAEVERTDVEGIG</sequence>
<dbReference type="InterPro" id="IPR039422">
    <property type="entry name" value="MarR/SlyA-like"/>
</dbReference>
<dbReference type="Gene3D" id="1.10.10.10">
    <property type="entry name" value="Winged helix-like DNA-binding domain superfamily/Winged helix DNA-binding domain"/>
    <property type="match status" value="1"/>
</dbReference>
<evidence type="ECO:0000313" key="3">
    <source>
        <dbReference type="Proteomes" id="UP000037179"/>
    </source>
</evidence>
<dbReference type="PANTHER" id="PTHR33164:SF99">
    <property type="entry name" value="MARR FAMILY REGULATORY PROTEIN"/>
    <property type="match status" value="1"/>
</dbReference>
<dbReference type="Pfam" id="PF12802">
    <property type="entry name" value="MarR_2"/>
    <property type="match status" value="1"/>
</dbReference>
<dbReference type="EMBL" id="BBYQ01000028">
    <property type="protein sequence ID" value="GAP28111.1"/>
    <property type="molecule type" value="Genomic_DNA"/>
</dbReference>
<name>A0ABC9YS49_9NOCA</name>
<keyword evidence="3" id="KW-1185">Reference proteome</keyword>
<gene>
    <name evidence="2" type="ORF">NSK11_contig00028-0024</name>
</gene>
<dbReference type="InterPro" id="IPR000835">
    <property type="entry name" value="HTH_MarR-typ"/>
</dbReference>
<dbReference type="SMART" id="SM00347">
    <property type="entry name" value="HTH_MARR"/>
    <property type="match status" value="1"/>
</dbReference>
<evidence type="ECO:0000259" key="1">
    <source>
        <dbReference type="PROSITE" id="PS50995"/>
    </source>
</evidence>
<dbReference type="PANTHER" id="PTHR33164">
    <property type="entry name" value="TRANSCRIPTIONAL REGULATOR, MARR FAMILY"/>
    <property type="match status" value="1"/>
</dbReference>
<dbReference type="GO" id="GO:0006355">
    <property type="term" value="P:regulation of DNA-templated transcription"/>
    <property type="evidence" value="ECO:0007669"/>
    <property type="project" value="UniProtKB-ARBA"/>
</dbReference>
<protein>
    <submittedName>
        <fullName evidence="2">Transcriptional regulator</fullName>
    </submittedName>
</protein>
<comment type="caution">
    <text evidence="2">The sequence shown here is derived from an EMBL/GenBank/DDBJ whole genome shotgun (WGS) entry which is preliminary data.</text>
</comment>
<feature type="domain" description="HTH marR-type" evidence="1">
    <location>
        <begin position="1"/>
        <end position="146"/>
    </location>
</feature>
<accession>A0ABC9YS49</accession>
<dbReference type="AlphaFoldDB" id="A0ABC9YS49"/>
<dbReference type="SUPFAM" id="SSF46785">
    <property type="entry name" value="Winged helix' DNA-binding domain"/>
    <property type="match status" value="1"/>
</dbReference>
<dbReference type="Proteomes" id="UP000037179">
    <property type="component" value="Unassembled WGS sequence"/>
</dbReference>
<proteinExistence type="predicted"/>
<dbReference type="InterPro" id="IPR036390">
    <property type="entry name" value="WH_DNA-bd_sf"/>
</dbReference>
<dbReference type="InterPro" id="IPR036388">
    <property type="entry name" value="WH-like_DNA-bd_sf"/>
</dbReference>
<reference evidence="2 3" key="2">
    <citation type="journal article" date="2016" name="Genome Announc.">
        <title>Draft Genome Sequence of Erythromycin- and Oxytetracycline-Sensitive Nocardia seriolae Strain U-1 (NBRC 110359).</title>
        <authorList>
            <person name="Imajoh M."/>
            <person name="Sukeda M."/>
            <person name="Shimizu M."/>
            <person name="Yamane J."/>
            <person name="Ohnishi K."/>
            <person name="Oshima S."/>
        </authorList>
    </citation>
    <scope>NUCLEOTIDE SEQUENCE [LARGE SCALE GENOMIC DNA]</scope>
    <source>
        <strain evidence="2 3">U-1</strain>
    </source>
</reference>
<dbReference type="PROSITE" id="PS50995">
    <property type="entry name" value="HTH_MARR_2"/>
    <property type="match status" value="1"/>
</dbReference>
<dbReference type="RefSeq" id="WP_033087194.1">
    <property type="nucleotide sequence ID" value="NZ_AP017900.1"/>
</dbReference>
<organism evidence="2 3">
    <name type="scientific">Nocardia seriolae</name>
    <dbReference type="NCBI Taxonomy" id="37332"/>
    <lineage>
        <taxon>Bacteria</taxon>
        <taxon>Bacillati</taxon>
        <taxon>Actinomycetota</taxon>
        <taxon>Actinomycetes</taxon>
        <taxon>Mycobacteriales</taxon>
        <taxon>Nocardiaceae</taxon>
        <taxon>Nocardia</taxon>
    </lineage>
</organism>